<dbReference type="CDD" id="cd06446">
    <property type="entry name" value="Trp-synth_B"/>
    <property type="match status" value="1"/>
</dbReference>
<reference evidence="15 16" key="1">
    <citation type="journal article" date="2018" name="Genome Biol. Evol.">
        <title>Multiple Roots of Fruiting Body Formation in Amoebozoa.</title>
        <authorList>
            <person name="Hillmann F."/>
            <person name="Forbes G."/>
            <person name="Novohradska S."/>
            <person name="Ferling I."/>
            <person name="Riege K."/>
            <person name="Groth M."/>
            <person name="Westermann M."/>
            <person name="Marz M."/>
            <person name="Spaller T."/>
            <person name="Winckler T."/>
            <person name="Schaap P."/>
            <person name="Glockner G."/>
        </authorList>
    </citation>
    <scope>NUCLEOTIDE SEQUENCE [LARGE SCALE GENOMIC DNA]</scope>
    <source>
        <strain evidence="15 16">Jena</strain>
    </source>
</reference>
<dbReference type="OrthoDB" id="10050244at2759"/>
<comment type="similarity">
    <text evidence="5">In the N-terminal section; belongs to the TrpA family.</text>
</comment>
<evidence type="ECO:0000256" key="1">
    <source>
        <dbReference type="ARBA" id="ARBA00001933"/>
    </source>
</evidence>
<evidence type="ECO:0000313" key="16">
    <source>
        <dbReference type="Proteomes" id="UP000241769"/>
    </source>
</evidence>
<dbReference type="NCBIfam" id="TIGR00263">
    <property type="entry name" value="trpB"/>
    <property type="match status" value="1"/>
</dbReference>
<evidence type="ECO:0000256" key="5">
    <source>
        <dbReference type="ARBA" id="ARBA00006095"/>
    </source>
</evidence>
<dbReference type="PANTHER" id="PTHR48077">
    <property type="entry name" value="TRYPTOPHAN SYNTHASE-RELATED"/>
    <property type="match status" value="1"/>
</dbReference>
<dbReference type="PROSITE" id="PS00168">
    <property type="entry name" value="TRP_SYNTHASE_BETA"/>
    <property type="match status" value="1"/>
</dbReference>
<dbReference type="GO" id="GO:0004834">
    <property type="term" value="F:tryptophan synthase activity"/>
    <property type="evidence" value="ECO:0007669"/>
    <property type="project" value="UniProtKB-EC"/>
</dbReference>
<evidence type="ECO:0000256" key="13">
    <source>
        <dbReference type="ARBA" id="ARBA00049047"/>
    </source>
</evidence>
<dbReference type="PROSITE" id="PS00167">
    <property type="entry name" value="TRP_SYNTHASE_ALPHA"/>
    <property type="match status" value="1"/>
</dbReference>
<gene>
    <name evidence="15" type="ORF">PROFUN_10075</name>
</gene>
<comment type="caution">
    <text evidence="15">The sequence shown here is derived from an EMBL/GenBank/DDBJ whole genome shotgun (WGS) entry which is preliminary data.</text>
</comment>
<dbReference type="FunFam" id="3.20.20.70:FF:000037">
    <property type="entry name" value="Tryptophan synthase alpha chain"/>
    <property type="match status" value="1"/>
</dbReference>
<dbReference type="InterPro" id="IPR036052">
    <property type="entry name" value="TrpB-like_PALP_sf"/>
</dbReference>
<evidence type="ECO:0000256" key="3">
    <source>
        <dbReference type="ARBA" id="ARBA00004733"/>
    </source>
</evidence>
<dbReference type="HAMAP" id="MF_00131">
    <property type="entry name" value="Trp_synth_alpha"/>
    <property type="match status" value="1"/>
</dbReference>
<dbReference type="STRING" id="1890364.A0A2P6NF02"/>
<dbReference type="SUPFAM" id="SSF53686">
    <property type="entry name" value="Tryptophan synthase beta subunit-like PLP-dependent enzymes"/>
    <property type="match status" value="1"/>
</dbReference>
<comment type="pathway">
    <text evidence="3">Amino-acid biosynthesis; L-tryptophan biosynthesis; L-tryptophan from chorismate: step 5/5.</text>
</comment>
<dbReference type="NCBIfam" id="TIGR00262">
    <property type="entry name" value="trpA"/>
    <property type="match status" value="1"/>
</dbReference>
<dbReference type="EC" id="4.2.1.20" evidence="6"/>
<keyword evidence="9" id="KW-0822">Tryptophan biosynthesis</keyword>
<comment type="function">
    <text evidence="2">The alpha subunit is responsible for the aldol cleavage of indoleglycerol phosphate to indole and glyceraldehyde 3-phosphate.</text>
</comment>
<evidence type="ECO:0000256" key="8">
    <source>
        <dbReference type="ARBA" id="ARBA00022605"/>
    </source>
</evidence>
<comment type="similarity">
    <text evidence="4">In the C-terminal section; belongs to the TrpB family.</text>
</comment>
<dbReference type="CDD" id="cd04724">
    <property type="entry name" value="Tryptophan_synthase_alpha"/>
    <property type="match status" value="1"/>
</dbReference>
<dbReference type="InterPro" id="IPR006654">
    <property type="entry name" value="Trp_synth_beta"/>
</dbReference>
<evidence type="ECO:0000256" key="11">
    <source>
        <dbReference type="ARBA" id="ARBA00023141"/>
    </source>
</evidence>
<evidence type="ECO:0000256" key="12">
    <source>
        <dbReference type="ARBA" id="ARBA00023239"/>
    </source>
</evidence>
<keyword evidence="11" id="KW-0057">Aromatic amino acid biosynthesis</keyword>
<keyword evidence="12" id="KW-0456">Lyase</keyword>
<dbReference type="SUPFAM" id="SSF51366">
    <property type="entry name" value="Ribulose-phoshate binding barrel"/>
    <property type="match status" value="1"/>
</dbReference>
<sequence length="680" mass="73736">MSERIGDAFRKTKNDPDRTVFVAFVTAGYPSSDVTVEILLGLQQGGADIIELGIPHSDPIADGPTIQVANNVALAGGATFPKSLAMVKEARSRGLTVPVVLMGYSNPWYQYGLDKSISDSKEAGADGFIVVDMPPEESEEFRQLCKEKQMSFIPLVGPTTDNHRLDYINGIVEPNSFVYCVSLLGVTGQRAELPKELPEFVERVKSHITHPLAIGFGISNREQFLQVAHLGDGVVVGSAIIKAVAGAEPVVAAEKIAKYFVTAEQSEKKLEKRDYSNTKKGVIEKQERLRLPASFGQFGGRYAPETLMNALEELEHSYASVKDDPSFQEELASFYNYIGRPTPICYCERLTQSAGGAQIWLKREDLCHTGSHKINNAIGQALLARRLGKKRIIAETGAGQHGVATATICAKLGLECFVYMGEEDIQRQSLNVFRMKILGATVVPVTSGSKTLKDAVNEAFRDWVTNIRTTHYIIGSAVGPHPFPTIVRDFQSVIGKETKKQIVDKTGKLPDAVVACVGGGSNAIGMFHPFLHDPSVRLIGVEAAGHGIQTEKHCATLSRGKVGVFHGTKTVVLQDVDGQITETHSISAGLDYPGVGPEHAHFKHSGRAEYTYVTDQEALEGLKLLTSTEGIIPALETAHAISYAAKEAAKMSPEQILVICLSGRGDKDMIHVAKELNFTL</sequence>
<keyword evidence="8" id="KW-0028">Amino-acid biosynthesis</keyword>
<dbReference type="HAMAP" id="MF_00133">
    <property type="entry name" value="Trp_synth_beta"/>
    <property type="match status" value="1"/>
</dbReference>
<dbReference type="Pfam" id="PF00290">
    <property type="entry name" value="Trp_syntA"/>
    <property type="match status" value="1"/>
</dbReference>
<evidence type="ECO:0000256" key="2">
    <source>
        <dbReference type="ARBA" id="ARBA00003365"/>
    </source>
</evidence>
<dbReference type="InterPro" id="IPR001926">
    <property type="entry name" value="TrpB-like_PALP"/>
</dbReference>
<dbReference type="Pfam" id="PF00291">
    <property type="entry name" value="PALP"/>
    <property type="match status" value="1"/>
</dbReference>
<evidence type="ECO:0000256" key="6">
    <source>
        <dbReference type="ARBA" id="ARBA00012043"/>
    </source>
</evidence>
<comment type="cofactor">
    <cofactor evidence="1">
        <name>pyridoxal 5'-phosphate</name>
        <dbReference type="ChEBI" id="CHEBI:597326"/>
    </cofactor>
</comment>
<evidence type="ECO:0000313" key="15">
    <source>
        <dbReference type="EMBL" id="PRP82505.1"/>
    </source>
</evidence>
<dbReference type="InterPro" id="IPR006653">
    <property type="entry name" value="Trp_synth_b_CS"/>
</dbReference>
<evidence type="ECO:0000256" key="10">
    <source>
        <dbReference type="ARBA" id="ARBA00022898"/>
    </source>
</evidence>
<organism evidence="15 16">
    <name type="scientific">Planoprotostelium fungivorum</name>
    <dbReference type="NCBI Taxonomy" id="1890364"/>
    <lineage>
        <taxon>Eukaryota</taxon>
        <taxon>Amoebozoa</taxon>
        <taxon>Evosea</taxon>
        <taxon>Variosea</taxon>
        <taxon>Cavosteliida</taxon>
        <taxon>Cavosteliaceae</taxon>
        <taxon>Planoprotostelium</taxon>
    </lineage>
</organism>
<dbReference type="InterPro" id="IPR023026">
    <property type="entry name" value="Trp_synth_beta/beta-like"/>
</dbReference>
<dbReference type="UniPathway" id="UPA00035">
    <property type="reaction ID" value="UER00044"/>
</dbReference>
<dbReference type="FunFam" id="3.40.50.1100:FF:000004">
    <property type="entry name" value="Tryptophan synthase beta chain"/>
    <property type="match status" value="1"/>
</dbReference>
<dbReference type="InterPro" id="IPR013785">
    <property type="entry name" value="Aldolase_TIM"/>
</dbReference>
<dbReference type="InterPro" id="IPR002028">
    <property type="entry name" value="Trp_synthase_suA"/>
</dbReference>
<evidence type="ECO:0000256" key="9">
    <source>
        <dbReference type="ARBA" id="ARBA00022822"/>
    </source>
</evidence>
<dbReference type="Proteomes" id="UP000241769">
    <property type="component" value="Unassembled WGS sequence"/>
</dbReference>
<dbReference type="InParanoid" id="A0A2P6NF02"/>
<evidence type="ECO:0000259" key="14">
    <source>
        <dbReference type="Pfam" id="PF00291"/>
    </source>
</evidence>
<keyword evidence="16" id="KW-1185">Reference proteome</keyword>
<evidence type="ECO:0000256" key="4">
    <source>
        <dbReference type="ARBA" id="ARBA00005761"/>
    </source>
</evidence>
<dbReference type="PANTHER" id="PTHR48077:SF3">
    <property type="entry name" value="TRYPTOPHAN SYNTHASE"/>
    <property type="match status" value="1"/>
</dbReference>
<dbReference type="Gene3D" id="3.20.20.70">
    <property type="entry name" value="Aldolase class I"/>
    <property type="match status" value="1"/>
</dbReference>
<feature type="domain" description="Tryptophan synthase beta chain-like PALP" evidence="14">
    <location>
        <begin position="339"/>
        <end position="661"/>
    </location>
</feature>
<dbReference type="GO" id="GO:0005737">
    <property type="term" value="C:cytoplasm"/>
    <property type="evidence" value="ECO:0007669"/>
    <property type="project" value="TreeGrafter"/>
</dbReference>
<accession>A0A2P6NF02</accession>
<protein>
    <recommendedName>
        <fullName evidence="7">Tryptophan synthase</fullName>
        <ecNumber evidence="6">4.2.1.20</ecNumber>
    </recommendedName>
</protein>
<keyword evidence="10" id="KW-0663">Pyridoxal phosphate</keyword>
<dbReference type="Gene3D" id="3.40.50.1100">
    <property type="match status" value="2"/>
</dbReference>
<dbReference type="FunFam" id="3.40.50.1100:FF:000001">
    <property type="entry name" value="Tryptophan synthase beta chain"/>
    <property type="match status" value="1"/>
</dbReference>
<dbReference type="InterPro" id="IPR018204">
    <property type="entry name" value="Trp_synthase_alpha_AS"/>
</dbReference>
<dbReference type="InterPro" id="IPR011060">
    <property type="entry name" value="RibuloseP-bd_barrel"/>
</dbReference>
<dbReference type="EMBL" id="MDYQ01000101">
    <property type="protein sequence ID" value="PRP82505.1"/>
    <property type="molecule type" value="Genomic_DNA"/>
</dbReference>
<dbReference type="AlphaFoldDB" id="A0A2P6NF02"/>
<comment type="catalytic activity">
    <reaction evidence="13">
        <text>(1S,2R)-1-C-(indol-3-yl)glycerol 3-phosphate + L-serine = D-glyceraldehyde 3-phosphate + L-tryptophan + H2O</text>
        <dbReference type="Rhea" id="RHEA:10532"/>
        <dbReference type="ChEBI" id="CHEBI:15377"/>
        <dbReference type="ChEBI" id="CHEBI:33384"/>
        <dbReference type="ChEBI" id="CHEBI:57912"/>
        <dbReference type="ChEBI" id="CHEBI:58866"/>
        <dbReference type="ChEBI" id="CHEBI:59776"/>
        <dbReference type="EC" id="4.2.1.20"/>
    </reaction>
</comment>
<name>A0A2P6NF02_9EUKA</name>
<proteinExistence type="inferred from homology"/>
<evidence type="ECO:0000256" key="7">
    <source>
        <dbReference type="ARBA" id="ARBA00018724"/>
    </source>
</evidence>